<dbReference type="OMA" id="PIVVERC"/>
<organism evidence="3">
    <name type="scientific">Nippostrongylus brasiliensis</name>
    <name type="common">Rat hookworm</name>
    <dbReference type="NCBI Taxonomy" id="27835"/>
    <lineage>
        <taxon>Eukaryota</taxon>
        <taxon>Metazoa</taxon>
        <taxon>Ecdysozoa</taxon>
        <taxon>Nematoda</taxon>
        <taxon>Chromadorea</taxon>
        <taxon>Rhabditida</taxon>
        <taxon>Rhabditina</taxon>
        <taxon>Rhabditomorpha</taxon>
        <taxon>Strongyloidea</taxon>
        <taxon>Heligmosomidae</taxon>
        <taxon>Nippostrongylus</taxon>
    </lineage>
</organism>
<reference evidence="3" key="1">
    <citation type="submission" date="2017-02" db="UniProtKB">
        <authorList>
            <consortium name="WormBaseParasite"/>
        </authorList>
    </citation>
    <scope>IDENTIFICATION</scope>
</reference>
<name>A0A0N4YW80_NIPBR</name>
<dbReference type="PANTHER" id="PTHR31562:SF9">
    <property type="entry name" value="GLYCOSYLTRANSFERASE FAMILY 8 PROTEIN"/>
    <property type="match status" value="1"/>
</dbReference>
<dbReference type="Proteomes" id="UP000271162">
    <property type="component" value="Unassembled WGS sequence"/>
</dbReference>
<evidence type="ECO:0000313" key="3">
    <source>
        <dbReference type="WBParaSite" id="NBR_0002150201-mRNA-1"/>
    </source>
</evidence>
<proteinExistence type="predicted"/>
<dbReference type="AlphaFoldDB" id="A0A0N4YW80"/>
<dbReference type="InterPro" id="IPR004988">
    <property type="entry name" value="DUF273"/>
</dbReference>
<dbReference type="EMBL" id="UYSL01026437">
    <property type="protein sequence ID" value="VDL85410.1"/>
    <property type="molecule type" value="Genomic_DNA"/>
</dbReference>
<evidence type="ECO:0000313" key="1">
    <source>
        <dbReference type="EMBL" id="VDL85410.1"/>
    </source>
</evidence>
<keyword evidence="2" id="KW-1185">Reference proteome</keyword>
<gene>
    <name evidence="1" type="ORF">NBR_LOCUS21503</name>
</gene>
<evidence type="ECO:0000313" key="2">
    <source>
        <dbReference type="Proteomes" id="UP000271162"/>
    </source>
</evidence>
<dbReference type="STRING" id="27835.A0A0N4YW80"/>
<protein>
    <submittedName>
        <fullName evidence="1 3">Uncharacterized protein</fullName>
    </submittedName>
</protein>
<reference evidence="1 2" key="2">
    <citation type="submission" date="2018-11" db="EMBL/GenBank/DDBJ databases">
        <authorList>
            <consortium name="Pathogen Informatics"/>
        </authorList>
    </citation>
    <scope>NUCLEOTIDE SEQUENCE [LARGE SCALE GENOMIC DNA]</scope>
</reference>
<dbReference type="Pfam" id="PF03314">
    <property type="entry name" value="DUF273"/>
    <property type="match status" value="1"/>
</dbReference>
<sequence>MTLCRRIFLQRLLKENVRARDITLYQVCVRRAMFVHDFYSTGPVKILPRGLGWSRDSWLTNSKWSERRDFMLNYWNETNRRIYTKTPVLLGASESDTWFNPLAGQIDITRCKDGQRLFEAFHRNLSWNYDPHLVEDQVQIDRRLQRLAVEAEKKRIALLKFMDTVFR</sequence>
<dbReference type="PANTHER" id="PTHR31562">
    <property type="entry name" value="PROTEIN CBG18972"/>
    <property type="match status" value="1"/>
</dbReference>
<dbReference type="WBParaSite" id="NBR_0002150201-mRNA-1">
    <property type="protein sequence ID" value="NBR_0002150201-mRNA-1"/>
    <property type="gene ID" value="NBR_0002150201"/>
</dbReference>
<accession>A0A0N4YW80</accession>